<evidence type="ECO:0000313" key="4">
    <source>
        <dbReference type="Proteomes" id="UP000294506"/>
    </source>
</evidence>
<organism evidence="3 4">
    <name type="scientific">Nesterenkonia aurantiaca</name>
    <dbReference type="NCBI Taxonomy" id="1436010"/>
    <lineage>
        <taxon>Bacteria</taxon>
        <taxon>Bacillati</taxon>
        <taxon>Actinomycetota</taxon>
        <taxon>Actinomycetes</taxon>
        <taxon>Micrococcales</taxon>
        <taxon>Micrococcaceae</taxon>
        <taxon>Nesterenkonia</taxon>
    </lineage>
</organism>
<proteinExistence type="predicted"/>
<dbReference type="AlphaFoldDB" id="A0A4R7G836"/>
<evidence type="ECO:0000313" key="3">
    <source>
        <dbReference type="EMBL" id="TDS87636.1"/>
    </source>
</evidence>
<dbReference type="EMBL" id="SOAN01000001">
    <property type="protein sequence ID" value="TDS87636.1"/>
    <property type="molecule type" value="Genomic_DNA"/>
</dbReference>
<evidence type="ECO:0000259" key="2">
    <source>
        <dbReference type="Pfam" id="PF01648"/>
    </source>
</evidence>
<protein>
    <submittedName>
        <fullName evidence="3">Phosphopantetheine--protein transferase-like protein</fullName>
    </submittedName>
</protein>
<keyword evidence="1 3" id="KW-0808">Transferase</keyword>
<dbReference type="Pfam" id="PF01648">
    <property type="entry name" value="ACPS"/>
    <property type="match status" value="1"/>
</dbReference>
<feature type="domain" description="4'-phosphopantetheinyl transferase" evidence="2">
    <location>
        <begin position="71"/>
        <end position="140"/>
    </location>
</feature>
<dbReference type="RefSeq" id="WP_166645844.1">
    <property type="nucleotide sequence ID" value="NZ_SOAN01000001.1"/>
</dbReference>
<evidence type="ECO:0000256" key="1">
    <source>
        <dbReference type="ARBA" id="ARBA00022679"/>
    </source>
</evidence>
<dbReference type="InterPro" id="IPR008278">
    <property type="entry name" value="4-PPantetheinyl_Trfase_dom"/>
</dbReference>
<dbReference type="GO" id="GO:0008897">
    <property type="term" value="F:holo-[acyl-carrier-protein] synthase activity"/>
    <property type="evidence" value="ECO:0007669"/>
    <property type="project" value="InterPro"/>
</dbReference>
<dbReference type="GO" id="GO:0000287">
    <property type="term" value="F:magnesium ion binding"/>
    <property type="evidence" value="ECO:0007669"/>
    <property type="project" value="InterPro"/>
</dbReference>
<reference evidence="3 4" key="1">
    <citation type="submission" date="2019-03" db="EMBL/GenBank/DDBJ databases">
        <title>Genomic Encyclopedia of Type Strains, Phase III (KMG-III): the genomes of soil and plant-associated and newly described type strains.</title>
        <authorList>
            <person name="Whitman W."/>
        </authorList>
    </citation>
    <scope>NUCLEOTIDE SEQUENCE [LARGE SCALE GENOMIC DNA]</scope>
    <source>
        <strain evidence="3 4">DSM 27373</strain>
    </source>
</reference>
<dbReference type="Proteomes" id="UP000294506">
    <property type="component" value="Unassembled WGS sequence"/>
</dbReference>
<accession>A0A4R7G836</accession>
<dbReference type="Gene3D" id="3.90.470.20">
    <property type="entry name" value="4'-phosphopantetheinyl transferase domain"/>
    <property type="match status" value="1"/>
</dbReference>
<comment type="caution">
    <text evidence="3">The sequence shown here is derived from an EMBL/GenBank/DDBJ whole genome shotgun (WGS) entry which is preliminary data.</text>
</comment>
<name>A0A4R7G836_9MICC</name>
<dbReference type="SUPFAM" id="SSF56214">
    <property type="entry name" value="4'-phosphopantetheinyl transferase"/>
    <property type="match status" value="1"/>
</dbReference>
<keyword evidence="4" id="KW-1185">Reference proteome</keyword>
<sequence>MEWTCGADRDADSVVRALVARTYGVDPLRVELPRRGGVPEARIDGHRVELSRSRSNGYLAAACAGPGEESSLGIDIELVRPFLESVTEPVEFAEVVLAPEELKWFRETRGAARARRLAWLLRAWVRKEAVLKSLHTGFDTGRGGLSPIAVVLNAPWEAPVCLSHDQITVTDLRTLTGNAALTGTEGQVRTEGPVGENARDSGLVMLALAENPGPISRPDR</sequence>
<gene>
    <name evidence="3" type="ORF">EV640_101424</name>
</gene>
<dbReference type="InterPro" id="IPR037143">
    <property type="entry name" value="4-PPantetheinyl_Trfase_dom_sf"/>
</dbReference>